<proteinExistence type="predicted"/>
<accession>X1T8J1</accession>
<evidence type="ECO:0000313" key="1">
    <source>
        <dbReference type="EMBL" id="GAJ01584.1"/>
    </source>
</evidence>
<reference evidence="1" key="1">
    <citation type="journal article" date="2014" name="Front. Microbiol.">
        <title>High frequency of phylogenetically diverse reductive dehalogenase-homologous genes in deep subseafloor sedimentary metagenomes.</title>
        <authorList>
            <person name="Kawai M."/>
            <person name="Futagami T."/>
            <person name="Toyoda A."/>
            <person name="Takaki Y."/>
            <person name="Nishi S."/>
            <person name="Hori S."/>
            <person name="Arai W."/>
            <person name="Tsubouchi T."/>
            <person name="Morono Y."/>
            <person name="Uchiyama I."/>
            <person name="Ito T."/>
            <person name="Fujiyama A."/>
            <person name="Inagaki F."/>
            <person name="Takami H."/>
        </authorList>
    </citation>
    <scope>NUCLEOTIDE SEQUENCE</scope>
    <source>
        <strain evidence="1">Expedition CK06-06</strain>
    </source>
</reference>
<dbReference type="EMBL" id="BARW01018715">
    <property type="protein sequence ID" value="GAJ01584.1"/>
    <property type="molecule type" value="Genomic_DNA"/>
</dbReference>
<dbReference type="AlphaFoldDB" id="X1T8J1"/>
<name>X1T8J1_9ZZZZ</name>
<gene>
    <name evidence="1" type="ORF">S12H4_31984</name>
</gene>
<sequence length="173" mass="19927">TGLVGATSFIVGYRKSHLESIKENLNQQRVTNIDERTSELKFLPNRTLTDEQIQIIRNALSNTNKVSVLAIRSNSKESQQYSRQFEDLFSEVGWEVEHFLPMSSIREVSNPKMGLNSKIENLEEFDKLKQALEDAELPFQFDQFESDTIKQQIIFDVGIIPANDYQTILDKIN</sequence>
<feature type="non-terminal residue" evidence="1">
    <location>
        <position position="1"/>
    </location>
</feature>
<comment type="caution">
    <text evidence="1">The sequence shown here is derived from an EMBL/GenBank/DDBJ whole genome shotgun (WGS) entry which is preliminary data.</text>
</comment>
<protein>
    <submittedName>
        <fullName evidence="1">Uncharacterized protein</fullName>
    </submittedName>
</protein>
<organism evidence="1">
    <name type="scientific">marine sediment metagenome</name>
    <dbReference type="NCBI Taxonomy" id="412755"/>
    <lineage>
        <taxon>unclassified sequences</taxon>
        <taxon>metagenomes</taxon>
        <taxon>ecological metagenomes</taxon>
    </lineage>
</organism>